<dbReference type="GO" id="GO:0016829">
    <property type="term" value="F:lyase activity"/>
    <property type="evidence" value="ECO:0007669"/>
    <property type="project" value="UniProtKB-KW"/>
</dbReference>
<keyword evidence="3" id="KW-0456">Lyase</keyword>
<dbReference type="NCBIfam" id="NF002573">
    <property type="entry name" value="PRK02227.1-1"/>
    <property type="match status" value="1"/>
</dbReference>
<evidence type="ECO:0000313" key="8">
    <source>
        <dbReference type="EMBL" id="ONF74506.1"/>
    </source>
</evidence>
<dbReference type="InterPro" id="IPR007565">
    <property type="entry name" value="4HFCP_synth"/>
</dbReference>
<proteinExistence type="predicted"/>
<evidence type="ECO:0000256" key="5">
    <source>
        <dbReference type="ARBA" id="ARBA00032523"/>
    </source>
</evidence>
<comment type="catalytic activity">
    <reaction evidence="6">
        <text>2 D-glyceraldehyde 3-phosphate = 4-(hydroxymethyl)-2-furancarboxaldehyde phosphate + phosphate + 2 H2O</text>
        <dbReference type="Rhea" id="RHEA:43536"/>
        <dbReference type="ChEBI" id="CHEBI:15377"/>
        <dbReference type="ChEBI" id="CHEBI:43474"/>
        <dbReference type="ChEBI" id="CHEBI:59776"/>
        <dbReference type="ChEBI" id="CHEBI:83407"/>
        <dbReference type="EC" id="4.2.3.153"/>
    </reaction>
</comment>
<evidence type="ECO:0000256" key="4">
    <source>
        <dbReference type="ARBA" id="ARBA00023270"/>
    </source>
</evidence>
<sequence length="251" mass="26252">MRLLVSPESVQEALVCVEASEHLDVVDVKKPDEGSLGANYPWVIKEIRAAVPDDKLVSATLGDAPYKPGTMAQAALGATVAGADYIKVGLYGISTVEQGITLMRGVVRAVKDYRPDATVVAAGYADAWRIGAVNPLSIPYITRESEADGAMLDTAIKDGSTLFDHVGIEECASFVADSHKYNVFAALAGSIKSQHVADLVKIGTDVVGVRGAVCSGFDRNKGSIQPELVAEFKKSIDEAVAANATTAASAV</sequence>
<organism evidence="8 9">
    <name type="scientific">Amycolatopsis keratiniphila subsp. keratiniphila</name>
    <dbReference type="NCBI Taxonomy" id="227715"/>
    <lineage>
        <taxon>Bacteria</taxon>
        <taxon>Bacillati</taxon>
        <taxon>Actinomycetota</taxon>
        <taxon>Actinomycetes</taxon>
        <taxon>Pseudonocardiales</taxon>
        <taxon>Pseudonocardiaceae</taxon>
        <taxon>Amycolatopsis</taxon>
        <taxon>Amycolatopsis japonica group</taxon>
    </lineage>
</organism>
<dbReference type="EC" id="4.2.3.153" evidence="2"/>
<reference evidence="8 9" key="1">
    <citation type="submission" date="2016-12" db="EMBL/GenBank/DDBJ databases">
        <title>Amycolatopsis keratiniphila subsp. keratiniphila genome sequencing and assembly.</title>
        <authorList>
            <person name="Mayilraj S."/>
            <person name="Kaur N."/>
        </authorList>
    </citation>
    <scope>NUCLEOTIDE SEQUENCE [LARGE SCALE GENOMIC DNA]</scope>
    <source>
        <strain evidence="8 9">DSM 44409</strain>
    </source>
</reference>
<dbReference type="PIRSF" id="PIRSF015957">
    <property type="entry name" value="UCP015957"/>
    <property type="match status" value="1"/>
</dbReference>
<evidence type="ECO:0000313" key="9">
    <source>
        <dbReference type="Proteomes" id="UP000076660"/>
    </source>
</evidence>
<dbReference type="Proteomes" id="UP000076660">
    <property type="component" value="Unassembled WGS sequence"/>
</dbReference>
<keyword evidence="4" id="KW-0704">Schiff base</keyword>
<evidence type="ECO:0000256" key="2">
    <source>
        <dbReference type="ARBA" id="ARBA00012553"/>
    </source>
</evidence>
<comment type="caution">
    <text evidence="8">The sequence shown here is derived from an EMBL/GenBank/DDBJ whole genome shotgun (WGS) entry which is preliminary data.</text>
</comment>
<evidence type="ECO:0000256" key="6">
    <source>
        <dbReference type="ARBA" id="ARBA00047628"/>
    </source>
</evidence>
<comment type="function">
    <text evidence="1">Catalyzes the formation of 4-(hydroxymethyl)-2-furancarboxaldehyde phosphate (4-HFC-P) from two molecules of glyceraldehyde-3-P (GA-3-P).</text>
</comment>
<dbReference type="AlphaFoldDB" id="A0A1W2M378"/>
<evidence type="ECO:0000256" key="1">
    <source>
        <dbReference type="ARBA" id="ARBA00003810"/>
    </source>
</evidence>
<evidence type="ECO:0000256" key="3">
    <source>
        <dbReference type="ARBA" id="ARBA00023239"/>
    </source>
</evidence>
<dbReference type="Pfam" id="PF04476">
    <property type="entry name" value="4HFCP_synth"/>
    <property type="match status" value="1"/>
</dbReference>
<feature type="active site" description="Proton acceptor" evidence="7">
    <location>
        <position position="87"/>
    </location>
</feature>
<dbReference type="InterPro" id="IPR011060">
    <property type="entry name" value="RibuloseP-bd_barrel"/>
</dbReference>
<accession>A0A1W2M378</accession>
<dbReference type="SUPFAM" id="SSF51366">
    <property type="entry name" value="Ribulose-phoshate binding barrel"/>
    <property type="match status" value="1"/>
</dbReference>
<evidence type="ECO:0000256" key="7">
    <source>
        <dbReference type="PIRSR" id="PIRSR015957-1"/>
    </source>
</evidence>
<dbReference type="EMBL" id="LQMT02000005">
    <property type="protein sequence ID" value="ONF74506.1"/>
    <property type="molecule type" value="Genomic_DNA"/>
</dbReference>
<name>A0A1W2M378_9PSEU</name>
<gene>
    <name evidence="8" type="ORF">AVR91_0203625</name>
</gene>
<dbReference type="RefSeq" id="WP_063276336.1">
    <property type="nucleotide sequence ID" value="NZ_LQMT02000005.1"/>
</dbReference>
<feature type="active site" description="Schiff-base intermediate with substrate" evidence="7">
    <location>
        <position position="29"/>
    </location>
</feature>
<protein>
    <recommendedName>
        <fullName evidence="2">(5-formylfuran-3-yl)methyl phosphate synthase</fullName>
        <ecNumber evidence="2">4.2.3.153</ecNumber>
    </recommendedName>
    <alternativeName>
        <fullName evidence="5">4-(hydroxymethyl)-2-furancarboxaldehyde-phosphate synthase</fullName>
    </alternativeName>
</protein>